<dbReference type="Pfam" id="PF13962">
    <property type="entry name" value="PGG"/>
    <property type="match status" value="1"/>
</dbReference>
<keyword evidence="1" id="KW-0812">Transmembrane</keyword>
<keyword evidence="1" id="KW-0472">Membrane</keyword>
<dbReference type="PANTHER" id="PTHR24177:SF103">
    <property type="entry name" value="PGG DOMAIN-CONTAINING PROTEIN"/>
    <property type="match status" value="1"/>
</dbReference>
<dbReference type="InterPro" id="IPR026961">
    <property type="entry name" value="PGG_dom"/>
</dbReference>
<gene>
    <name evidence="3" type="ORF">VIT_00s0202g00050</name>
</gene>
<keyword evidence="4" id="KW-1185">Reference proteome</keyword>
<dbReference type="eggNOG" id="KOG0504">
    <property type="taxonomic scope" value="Eukaryota"/>
</dbReference>
<feature type="transmembrane region" description="Helical" evidence="1">
    <location>
        <begin position="88"/>
        <end position="107"/>
    </location>
</feature>
<proteinExistence type="predicted"/>
<dbReference type="PaxDb" id="29760-VIT_00s0202g00050.t01"/>
<evidence type="ECO:0000259" key="2">
    <source>
        <dbReference type="Pfam" id="PF13962"/>
    </source>
</evidence>
<dbReference type="EMBL" id="FN594989">
    <property type="protein sequence ID" value="CCB45256.1"/>
    <property type="molecule type" value="Genomic_DNA"/>
</dbReference>
<keyword evidence="1" id="KW-1133">Transmembrane helix</keyword>
<reference evidence="4" key="1">
    <citation type="journal article" date="2007" name="Nature">
        <title>The grapevine genome sequence suggests ancestral hexaploidization in major angiosperm phyla.</title>
        <authorList>
            <consortium name="The French-Italian Public Consortium for Grapevine Genome Characterization."/>
            <person name="Jaillon O."/>
            <person name="Aury J.-M."/>
            <person name="Noel B."/>
            <person name="Policriti A."/>
            <person name="Clepet C."/>
            <person name="Casagrande A."/>
            <person name="Choisne N."/>
            <person name="Aubourg S."/>
            <person name="Vitulo N."/>
            <person name="Jubin C."/>
            <person name="Vezzi A."/>
            <person name="Legeai F."/>
            <person name="Hugueney P."/>
            <person name="Dasilva C."/>
            <person name="Horner D."/>
            <person name="Mica E."/>
            <person name="Jublot D."/>
            <person name="Poulain J."/>
            <person name="Bruyere C."/>
            <person name="Billault A."/>
            <person name="Segurens B."/>
            <person name="Gouyvenoux M."/>
            <person name="Ugarte E."/>
            <person name="Cattonaro F."/>
            <person name="Anthouard V."/>
            <person name="Vico V."/>
            <person name="Del Fabbro C."/>
            <person name="Alaux M."/>
            <person name="Di Gaspero G."/>
            <person name="Dumas V."/>
            <person name="Felice N."/>
            <person name="Paillard S."/>
            <person name="Juman I."/>
            <person name="Moroldo M."/>
            <person name="Scalabrin S."/>
            <person name="Canaguier A."/>
            <person name="Le Clainche I."/>
            <person name="Malacrida G."/>
            <person name="Durand E."/>
            <person name="Pesole G."/>
            <person name="Laucou V."/>
            <person name="Chatelet P."/>
            <person name="Merdinoglu D."/>
            <person name="Delledonne M."/>
            <person name="Pezzotti M."/>
            <person name="Lecharny A."/>
            <person name="Scarpelli C."/>
            <person name="Artiguenave F."/>
            <person name="Pe M.E."/>
            <person name="Valle G."/>
            <person name="Morgante M."/>
            <person name="Caboche M."/>
            <person name="Adam-Blondon A.-F."/>
            <person name="Weissenbach J."/>
            <person name="Quetier F."/>
            <person name="Wincker P."/>
        </authorList>
    </citation>
    <scope>NUCLEOTIDE SEQUENCE [LARGE SCALE GENOMIC DNA]</scope>
    <source>
        <strain evidence="4">cv. Pinot noir / PN40024</strain>
    </source>
</reference>
<feature type="domain" description="PGG" evidence="2">
    <location>
        <begin position="79"/>
        <end position="115"/>
    </location>
</feature>
<protein>
    <recommendedName>
        <fullName evidence="2">PGG domain-containing protein</fullName>
    </recommendedName>
</protein>
<dbReference type="PANTHER" id="PTHR24177">
    <property type="entry name" value="CASKIN"/>
    <property type="match status" value="1"/>
</dbReference>
<name>F6GZ70_VITVI</name>
<dbReference type="GO" id="GO:0016020">
    <property type="term" value="C:membrane"/>
    <property type="evidence" value="ECO:0000318"/>
    <property type="project" value="GO_Central"/>
</dbReference>
<evidence type="ECO:0000256" key="1">
    <source>
        <dbReference type="SAM" id="Phobius"/>
    </source>
</evidence>
<dbReference type="InParanoid" id="F6GZ70"/>
<organism evidence="3 4">
    <name type="scientific">Vitis vinifera</name>
    <name type="common">Grape</name>
    <dbReference type="NCBI Taxonomy" id="29760"/>
    <lineage>
        <taxon>Eukaryota</taxon>
        <taxon>Viridiplantae</taxon>
        <taxon>Streptophyta</taxon>
        <taxon>Embryophyta</taxon>
        <taxon>Tracheophyta</taxon>
        <taxon>Spermatophyta</taxon>
        <taxon>Magnoliopsida</taxon>
        <taxon>eudicotyledons</taxon>
        <taxon>Gunneridae</taxon>
        <taxon>Pentapetalae</taxon>
        <taxon>rosids</taxon>
        <taxon>Vitales</taxon>
        <taxon>Vitaceae</taxon>
        <taxon>Viteae</taxon>
        <taxon>Vitis</taxon>
    </lineage>
</organism>
<feature type="transmembrane region" description="Helical" evidence="1">
    <location>
        <begin position="119"/>
        <end position="138"/>
    </location>
</feature>
<dbReference type="HOGENOM" id="CLU_1630022_0_0_1"/>
<accession>F6GZ70</accession>
<evidence type="ECO:0000313" key="4">
    <source>
        <dbReference type="Proteomes" id="UP000009183"/>
    </source>
</evidence>
<dbReference type="AlphaFoldDB" id="F6GZ70"/>
<dbReference type="OrthoDB" id="1868897at2759"/>
<sequence length="163" mass="17730">MWRQCNQQLSPAGTVHCIYWKSSRLPPLPTYPHQHVAKAVGSQVVPVCAEFLATRFWGRHTPDEIFQKEHQKLEDESKQWLNSTSNSCSFIAALITTVAFASSASVPGGLQWQNSTSNASSFFAALIATVAFASSAGVKQDTGESVFEHHLAFSIASLGAPFC</sequence>
<dbReference type="Proteomes" id="UP000009183">
    <property type="component" value="Unassembled WGS sequence, unordered"/>
</dbReference>
<evidence type="ECO:0000313" key="3">
    <source>
        <dbReference type="EMBL" id="CCB45256.1"/>
    </source>
</evidence>